<dbReference type="PROSITE" id="PS00143">
    <property type="entry name" value="INSULINASE"/>
    <property type="match status" value="1"/>
</dbReference>
<dbReference type="SUPFAM" id="SSF63411">
    <property type="entry name" value="LuxS/MPP-like metallohydrolase"/>
    <property type="match status" value="2"/>
</dbReference>
<dbReference type="PANTHER" id="PTHR11851">
    <property type="entry name" value="METALLOPROTEASE"/>
    <property type="match status" value="1"/>
</dbReference>
<evidence type="ECO:0008006" key="7">
    <source>
        <dbReference type="Google" id="ProtNLM"/>
    </source>
</evidence>
<proteinExistence type="inferred from homology"/>
<evidence type="ECO:0000256" key="2">
    <source>
        <dbReference type="RuleBase" id="RU004447"/>
    </source>
</evidence>
<evidence type="ECO:0000259" key="3">
    <source>
        <dbReference type="Pfam" id="PF00675"/>
    </source>
</evidence>
<comment type="caution">
    <text evidence="5">The sequence shown here is derived from an EMBL/GenBank/DDBJ whole genome shotgun (WGS) entry which is preliminary data.</text>
</comment>
<feature type="domain" description="Peptidase M16 N-terminal" evidence="3">
    <location>
        <begin position="12"/>
        <end position="156"/>
    </location>
</feature>
<dbReference type="Proteomes" id="UP000178991">
    <property type="component" value="Unassembled WGS sequence"/>
</dbReference>
<dbReference type="PANTHER" id="PTHR11851:SF49">
    <property type="entry name" value="MITOCHONDRIAL-PROCESSING PEPTIDASE SUBUNIT ALPHA"/>
    <property type="match status" value="1"/>
</dbReference>
<dbReference type="InterPro" id="IPR007863">
    <property type="entry name" value="Peptidase_M16_C"/>
</dbReference>
<comment type="similarity">
    <text evidence="1 2">Belongs to the peptidase M16 family.</text>
</comment>
<evidence type="ECO:0000313" key="6">
    <source>
        <dbReference type="Proteomes" id="UP000178991"/>
    </source>
</evidence>
<feature type="domain" description="Peptidase M16 C-terminal" evidence="4">
    <location>
        <begin position="166"/>
        <end position="340"/>
    </location>
</feature>
<accession>A0A1G2HL49</accession>
<dbReference type="GO" id="GO:0006508">
    <property type="term" value="P:proteolysis"/>
    <property type="evidence" value="ECO:0007669"/>
    <property type="project" value="InterPro"/>
</dbReference>
<dbReference type="Pfam" id="PF00675">
    <property type="entry name" value="Peptidase_M16"/>
    <property type="match status" value="1"/>
</dbReference>
<evidence type="ECO:0000256" key="1">
    <source>
        <dbReference type="ARBA" id="ARBA00007261"/>
    </source>
</evidence>
<dbReference type="InterPro" id="IPR050361">
    <property type="entry name" value="MPP/UQCRC_Complex"/>
</dbReference>
<dbReference type="GO" id="GO:0046872">
    <property type="term" value="F:metal ion binding"/>
    <property type="evidence" value="ECO:0007669"/>
    <property type="project" value="InterPro"/>
</dbReference>
<evidence type="ECO:0000259" key="4">
    <source>
        <dbReference type="Pfam" id="PF05193"/>
    </source>
</evidence>
<dbReference type="InterPro" id="IPR011765">
    <property type="entry name" value="Pept_M16_N"/>
</dbReference>
<dbReference type="Gene3D" id="3.30.830.10">
    <property type="entry name" value="Metalloenzyme, LuxS/M16 peptidase-like"/>
    <property type="match status" value="2"/>
</dbReference>
<dbReference type="InterPro" id="IPR011249">
    <property type="entry name" value="Metalloenz_LuxS/M16"/>
</dbReference>
<name>A0A1G2HL49_9BACT</name>
<protein>
    <recommendedName>
        <fullName evidence="7">Peptidase M16</fullName>
    </recommendedName>
</protein>
<dbReference type="AlphaFoldDB" id="A0A1G2HL49"/>
<evidence type="ECO:0000313" key="5">
    <source>
        <dbReference type="EMBL" id="OGZ63185.1"/>
    </source>
</evidence>
<organism evidence="5 6">
    <name type="scientific">Candidatus Staskawiczbacteria bacterium RIFCSPHIGHO2_01_FULL_34_27</name>
    <dbReference type="NCBI Taxonomy" id="1802199"/>
    <lineage>
        <taxon>Bacteria</taxon>
        <taxon>Candidatus Staskawicziibacteriota</taxon>
    </lineage>
</organism>
<dbReference type="GO" id="GO:0004222">
    <property type="term" value="F:metalloendopeptidase activity"/>
    <property type="evidence" value="ECO:0007669"/>
    <property type="project" value="InterPro"/>
</dbReference>
<reference evidence="5 6" key="1">
    <citation type="journal article" date="2016" name="Nat. Commun.">
        <title>Thousands of microbial genomes shed light on interconnected biogeochemical processes in an aquifer system.</title>
        <authorList>
            <person name="Anantharaman K."/>
            <person name="Brown C.T."/>
            <person name="Hug L.A."/>
            <person name="Sharon I."/>
            <person name="Castelle C.J."/>
            <person name="Probst A.J."/>
            <person name="Thomas B.C."/>
            <person name="Singh A."/>
            <person name="Wilkins M.J."/>
            <person name="Karaoz U."/>
            <person name="Brodie E.L."/>
            <person name="Williams K.H."/>
            <person name="Hubbard S.S."/>
            <person name="Banfield J.F."/>
        </authorList>
    </citation>
    <scope>NUCLEOTIDE SEQUENCE [LARGE SCALE GENOMIC DNA]</scope>
</reference>
<dbReference type="Pfam" id="PF05193">
    <property type="entry name" value="Peptidase_M16_C"/>
    <property type="match status" value="1"/>
</dbReference>
<dbReference type="EMBL" id="MHOL01000005">
    <property type="protein sequence ID" value="OGZ63185.1"/>
    <property type="molecule type" value="Genomic_DNA"/>
</dbReference>
<sequence length="423" mass="48423">MYKKNKLKNGLRVISIPMKNANSVTVLVLVGTGSKYETKDINGISHFLEHMFFKGTKKRPTTLKISETLDMIGGQYNAFTSKETTGFWAKVDKKYTDIALDWISDMFLNAKFEAEEIEREKGVVIEELNMYLDTPTAYVSELFEDLLYKDQPAGWRIVGEKENITSFNRQKVVDYYKTHYSNQNTVVCIAGDINQKEIFQKMEKYFGGSKNQQALPKLSVKEYQLKPEVLLHHKKTDQTHFCLGVRAYDMFDNRRYALTLMSVILGGNMSSRLFISVRERNGLGYYVHTSFDTTTDTGYLVTQSGIKNDSLEKAIGLVLDEYKDLKNKKITAKELKKAKDFVRGSMSLSLDGTDAQASFYANQEVMGRELLTPEEKMKMIDKVSINDIKKVAEDIFVNEKLNLSVIGPFEESEKEKLEKLLKL</sequence>
<gene>
    <name evidence="5" type="ORF">A2639_03250</name>
</gene>
<dbReference type="InterPro" id="IPR001431">
    <property type="entry name" value="Pept_M16_Zn_BS"/>
</dbReference>